<evidence type="ECO:0000313" key="2">
    <source>
        <dbReference type="Proteomes" id="UP000193689"/>
    </source>
</evidence>
<sequence length="67" mass="7321">MHPSTPRTTIEATNKFQLATMPMPPGTIIVKISRISPCGTVRFAGATICPSSSRRRDPKPMAKLRLV</sequence>
<proteinExistence type="predicted"/>
<reference evidence="1 2" key="1">
    <citation type="submission" date="2016-07" db="EMBL/GenBank/DDBJ databases">
        <title>Pervasive Adenine N6-methylation of Active Genes in Fungi.</title>
        <authorList>
            <consortium name="DOE Joint Genome Institute"/>
            <person name="Mondo S.J."/>
            <person name="Dannebaum R.O."/>
            <person name="Kuo R.C."/>
            <person name="Labutti K."/>
            <person name="Haridas S."/>
            <person name="Kuo A."/>
            <person name="Salamov A."/>
            <person name="Ahrendt S.R."/>
            <person name="Lipzen A."/>
            <person name="Sullivan W."/>
            <person name="Andreopoulos W.B."/>
            <person name="Clum A."/>
            <person name="Lindquist E."/>
            <person name="Daum C."/>
            <person name="Ramamoorthy G.K."/>
            <person name="Gryganskyi A."/>
            <person name="Culley D."/>
            <person name="Magnuson J.K."/>
            <person name="James T.Y."/>
            <person name="O'Malley M.A."/>
            <person name="Stajich J.E."/>
            <person name="Spatafora J.W."/>
            <person name="Visel A."/>
            <person name="Grigoriev I.V."/>
        </authorList>
    </citation>
    <scope>NUCLEOTIDE SEQUENCE [LARGE SCALE GENOMIC DNA]</scope>
    <source>
        <strain evidence="1 2">CBS 129021</strain>
    </source>
</reference>
<dbReference type="RefSeq" id="XP_040715737.1">
    <property type="nucleotide sequence ID" value="XM_040860321.1"/>
</dbReference>
<protein>
    <submittedName>
        <fullName evidence="1">Uncharacterized protein</fullName>
    </submittedName>
</protein>
<dbReference type="Proteomes" id="UP000193689">
    <property type="component" value="Unassembled WGS sequence"/>
</dbReference>
<comment type="caution">
    <text evidence="1">The sequence shown here is derived from an EMBL/GenBank/DDBJ whole genome shotgun (WGS) entry which is preliminary data.</text>
</comment>
<dbReference type="EMBL" id="MCFJ01000007">
    <property type="protein sequence ID" value="ORY64323.1"/>
    <property type="molecule type" value="Genomic_DNA"/>
</dbReference>
<dbReference type="GeneID" id="63776533"/>
<name>A0A1Y2DYI9_9PEZI</name>
<organism evidence="1 2">
    <name type="scientific">Pseudomassariella vexata</name>
    <dbReference type="NCBI Taxonomy" id="1141098"/>
    <lineage>
        <taxon>Eukaryota</taxon>
        <taxon>Fungi</taxon>
        <taxon>Dikarya</taxon>
        <taxon>Ascomycota</taxon>
        <taxon>Pezizomycotina</taxon>
        <taxon>Sordariomycetes</taxon>
        <taxon>Xylariomycetidae</taxon>
        <taxon>Amphisphaeriales</taxon>
        <taxon>Pseudomassariaceae</taxon>
        <taxon>Pseudomassariella</taxon>
    </lineage>
</organism>
<dbReference type="InParanoid" id="A0A1Y2DYI9"/>
<evidence type="ECO:0000313" key="1">
    <source>
        <dbReference type="EMBL" id="ORY64323.1"/>
    </source>
</evidence>
<gene>
    <name evidence="1" type="ORF">BCR38DRAFT_434818</name>
</gene>
<keyword evidence="2" id="KW-1185">Reference proteome</keyword>
<dbReference type="AlphaFoldDB" id="A0A1Y2DYI9"/>
<accession>A0A1Y2DYI9</accession>